<keyword evidence="2" id="KW-0378">Hydrolase</keyword>
<dbReference type="GO" id="GO:0046872">
    <property type="term" value="F:metal ion binding"/>
    <property type="evidence" value="ECO:0007669"/>
    <property type="project" value="UniProtKB-KW"/>
</dbReference>
<dbReference type="GO" id="GO:0008758">
    <property type="term" value="F:UDP-2,3-diacylglucosamine hydrolase activity"/>
    <property type="evidence" value="ECO:0007669"/>
    <property type="project" value="TreeGrafter"/>
</dbReference>
<name>A0A2P1CYR5_9NOST</name>
<accession>A0A2P1CYR5</accession>
<dbReference type="InterPro" id="IPR004843">
    <property type="entry name" value="Calcineurin-like_PHP"/>
</dbReference>
<dbReference type="PANTHER" id="PTHR31302:SF31">
    <property type="entry name" value="PHOSPHODIESTERASE YAEI"/>
    <property type="match status" value="1"/>
</dbReference>
<dbReference type="EMBL" id="MF741680">
    <property type="protein sequence ID" value="AVK43193.1"/>
    <property type="molecule type" value="Genomic_DNA"/>
</dbReference>
<evidence type="ECO:0000256" key="2">
    <source>
        <dbReference type="ARBA" id="ARBA00022801"/>
    </source>
</evidence>
<dbReference type="GO" id="GO:0016020">
    <property type="term" value="C:membrane"/>
    <property type="evidence" value="ECO:0007669"/>
    <property type="project" value="GOC"/>
</dbReference>
<dbReference type="AlphaFoldDB" id="A0A2P1CYR5"/>
<dbReference type="Pfam" id="PF00149">
    <property type="entry name" value="Metallophos"/>
    <property type="match status" value="1"/>
</dbReference>
<dbReference type="InterPro" id="IPR051158">
    <property type="entry name" value="Metallophosphoesterase_sf"/>
</dbReference>
<dbReference type="CDD" id="cd07385">
    <property type="entry name" value="MPP_YkuE_C"/>
    <property type="match status" value="1"/>
</dbReference>
<protein>
    <submittedName>
        <fullName evidence="4">Metallophosphatase</fullName>
    </submittedName>
</protein>
<dbReference type="PANTHER" id="PTHR31302">
    <property type="entry name" value="TRANSMEMBRANE PROTEIN WITH METALLOPHOSPHOESTERASE DOMAIN-RELATED"/>
    <property type="match status" value="1"/>
</dbReference>
<dbReference type="InterPro" id="IPR029052">
    <property type="entry name" value="Metallo-depent_PP-like"/>
</dbReference>
<dbReference type="GO" id="GO:0009245">
    <property type="term" value="P:lipid A biosynthetic process"/>
    <property type="evidence" value="ECO:0007669"/>
    <property type="project" value="TreeGrafter"/>
</dbReference>
<evidence type="ECO:0000313" key="4">
    <source>
        <dbReference type="EMBL" id="AVK43193.1"/>
    </source>
</evidence>
<dbReference type="Gene3D" id="3.60.21.10">
    <property type="match status" value="1"/>
</dbReference>
<sequence>MHKLLTGSLSTEKLTVKIPNLPLSLAGLKLVQMSDFHYDNGLLSEKMLTEAIAVSNATKPDLVILTGDYVNTIAKPIHQLALRLKNLESRYGVYAILGNHDICYPSSKSEITNALTNVGINVLWNQIAYPVGEKLPLVGLADFYAKEFNPEAIMNQLDSTTPRIVLSHHPDTAEILKKWRVDLQLSGHSHGGQIVIPGLGPAMIYYAKIVKKIPKKIRRKLPFLRKTHSILRHWQWSQGLHKVGNNQLYVNRGLGTYFPGRLFCPPEVTIITLEVSP</sequence>
<evidence type="ECO:0000256" key="1">
    <source>
        <dbReference type="ARBA" id="ARBA00022723"/>
    </source>
</evidence>
<reference evidence="4" key="1">
    <citation type="journal article" date="2017" name="ACS Chem. Biol.">
        <title>Simultaneous Production of Anabaenopeptins and Namalides by the Cyanobacterium Nostoc sp. CENA543.</title>
        <authorList>
            <person name="Shishido T.K."/>
            <person name="Jokela J."/>
            <person name="Fewer D.P."/>
            <person name="Wahlsten M."/>
            <person name="Fiore M.F."/>
            <person name="Sivonen K."/>
        </authorList>
    </citation>
    <scope>NUCLEOTIDE SEQUENCE</scope>
    <source>
        <strain evidence="4">299</strain>
    </source>
</reference>
<reference evidence="4" key="2">
    <citation type="submission" date="2018-04" db="EMBL/GenBank/DDBJ databases">
        <authorList>
            <person name="Go L.Y."/>
            <person name="Mitchell J.A."/>
        </authorList>
    </citation>
    <scope>NUCLEOTIDE SEQUENCE</scope>
    <source>
        <strain evidence="4">299</strain>
    </source>
</reference>
<organism evidence="4">
    <name type="scientific">Anabaena sp. 299</name>
    <dbReference type="NCBI Taxonomy" id="136071"/>
    <lineage>
        <taxon>Bacteria</taxon>
        <taxon>Bacillati</taxon>
        <taxon>Cyanobacteriota</taxon>
        <taxon>Cyanophyceae</taxon>
        <taxon>Nostocales</taxon>
        <taxon>Nostocaceae</taxon>
        <taxon>Anabaena</taxon>
    </lineage>
</organism>
<feature type="domain" description="Calcineurin-like phosphoesterase" evidence="3">
    <location>
        <begin position="29"/>
        <end position="191"/>
    </location>
</feature>
<evidence type="ECO:0000259" key="3">
    <source>
        <dbReference type="Pfam" id="PF00149"/>
    </source>
</evidence>
<dbReference type="SUPFAM" id="SSF56300">
    <property type="entry name" value="Metallo-dependent phosphatases"/>
    <property type="match status" value="1"/>
</dbReference>
<proteinExistence type="predicted"/>
<keyword evidence="1" id="KW-0479">Metal-binding</keyword>